<evidence type="ECO:0000313" key="5">
    <source>
        <dbReference type="EMBL" id="RJL05470.1"/>
    </source>
</evidence>
<dbReference type="PANTHER" id="PTHR37423">
    <property type="entry name" value="SOLUBLE LYTIC MUREIN TRANSGLYCOSYLASE-RELATED"/>
    <property type="match status" value="1"/>
</dbReference>
<comment type="similarity">
    <text evidence="1">Belongs to the transglycosylase Slt family.</text>
</comment>
<dbReference type="RefSeq" id="WP_119885863.1">
    <property type="nucleotide sequence ID" value="NZ_CP067172.1"/>
</dbReference>
<keyword evidence="6" id="KW-1185">Reference proteome</keyword>
<feature type="signal peptide" evidence="3">
    <location>
        <begin position="1"/>
        <end position="26"/>
    </location>
</feature>
<reference evidence="5 6" key="1">
    <citation type="submission" date="2018-09" db="EMBL/GenBank/DDBJ databases">
        <title>Paracoccus onubensis nov. sp. a moderate halophilic bacterium isolated from Gruta de las Maravillas (Aracena, Spain).</title>
        <authorList>
            <person name="Jurado V."/>
            <person name="Gutierrez-Patricio S."/>
            <person name="Gonzalez-Pimentel J.L."/>
            <person name="Laiz L."/>
            <person name="Saiz-Jimenez C."/>
        </authorList>
    </citation>
    <scope>NUCLEOTIDE SEQUENCE [LARGE SCALE GENOMIC DNA]</scope>
    <source>
        <strain evidence="5 6">DSM 19484</strain>
    </source>
</reference>
<protein>
    <submittedName>
        <fullName evidence="5">Lytic transglycosylase domain-containing protein</fullName>
    </submittedName>
</protein>
<evidence type="ECO:0000256" key="3">
    <source>
        <dbReference type="SAM" id="SignalP"/>
    </source>
</evidence>
<dbReference type="Gene3D" id="1.10.530.10">
    <property type="match status" value="1"/>
</dbReference>
<dbReference type="InterPro" id="IPR023346">
    <property type="entry name" value="Lysozyme-like_dom_sf"/>
</dbReference>
<evidence type="ECO:0000256" key="1">
    <source>
        <dbReference type="ARBA" id="ARBA00007734"/>
    </source>
</evidence>
<dbReference type="SUPFAM" id="SSF53955">
    <property type="entry name" value="Lysozyme-like"/>
    <property type="match status" value="1"/>
</dbReference>
<gene>
    <name evidence="5" type="ORF">D3P06_06900</name>
</gene>
<evidence type="ECO:0000313" key="6">
    <source>
        <dbReference type="Proteomes" id="UP000285530"/>
    </source>
</evidence>
<dbReference type="OrthoDB" id="9815002at2"/>
<dbReference type="Pfam" id="PF01464">
    <property type="entry name" value="SLT"/>
    <property type="match status" value="1"/>
</dbReference>
<dbReference type="InterPro" id="IPR008258">
    <property type="entry name" value="Transglycosylase_SLT_dom_1"/>
</dbReference>
<proteinExistence type="inferred from homology"/>
<accession>A0A418ZY66</accession>
<dbReference type="Proteomes" id="UP000285530">
    <property type="component" value="Unassembled WGS sequence"/>
</dbReference>
<evidence type="ECO:0000256" key="2">
    <source>
        <dbReference type="ARBA" id="ARBA00009387"/>
    </source>
</evidence>
<comment type="caution">
    <text evidence="5">The sequence shown here is derived from an EMBL/GenBank/DDBJ whole genome shotgun (WGS) entry which is preliminary data.</text>
</comment>
<keyword evidence="3" id="KW-0732">Signal</keyword>
<evidence type="ECO:0000259" key="4">
    <source>
        <dbReference type="Pfam" id="PF01464"/>
    </source>
</evidence>
<comment type="similarity">
    <text evidence="2">Belongs to the virb1 family.</text>
</comment>
<dbReference type="CDD" id="cd00254">
    <property type="entry name" value="LT-like"/>
    <property type="match status" value="1"/>
</dbReference>
<dbReference type="EMBL" id="QZEV01000023">
    <property type="protein sequence ID" value="RJL05470.1"/>
    <property type="molecule type" value="Genomic_DNA"/>
</dbReference>
<feature type="chain" id="PRO_5018997184" evidence="3">
    <location>
        <begin position="27"/>
        <end position="379"/>
    </location>
</feature>
<organism evidence="5 6">
    <name type="scientific">Paracoccus aestuarii</name>
    <dbReference type="NCBI Taxonomy" id="453842"/>
    <lineage>
        <taxon>Bacteria</taxon>
        <taxon>Pseudomonadati</taxon>
        <taxon>Pseudomonadota</taxon>
        <taxon>Alphaproteobacteria</taxon>
        <taxon>Rhodobacterales</taxon>
        <taxon>Paracoccaceae</taxon>
        <taxon>Paracoccus</taxon>
    </lineage>
</organism>
<sequence length="379" mass="40734">MRSRKTGAAPFTGAGLALLLSTSALAQGVPVHDPVKNAREAQITAQMEADLAMQRRKDAERARINQAEGQRREALGRISDGMTLPEGGQSALQMIAGLEAGTAPAGQVYAAGNSPAADRLFGDGRENVEQIIIRAARDTHHLQKAGLSLVQWRCWLQALIWQESRFNPHAQSPVGAYGLTQIMPATAGDLGIAATYRSDPYVQAEGGARYLAQRLNEFDGDMILALAAYNAGAGNVRKHGGVPPFAETRKYVEVIPRKYAEYMTRIGAADQIGIIEPSYVANAERALIGGAVMDHASDAAMDMDLAMARLDAVIARLPEAGNAAEAMALNSYLRAEFARLLVVRTRLVAARARPMSAEQVAAASAFAQERRFMDFKGEF</sequence>
<dbReference type="PANTHER" id="PTHR37423:SF2">
    <property type="entry name" value="MEMBRANE-BOUND LYTIC MUREIN TRANSGLYCOSYLASE C"/>
    <property type="match status" value="1"/>
</dbReference>
<feature type="domain" description="Transglycosylase SLT" evidence="4">
    <location>
        <begin position="156"/>
        <end position="247"/>
    </location>
</feature>
<dbReference type="AlphaFoldDB" id="A0A418ZY66"/>
<name>A0A418ZY66_9RHOB</name>